<evidence type="ECO:0000256" key="1">
    <source>
        <dbReference type="ARBA" id="ARBA00006484"/>
    </source>
</evidence>
<dbReference type="RefSeq" id="XP_019489312.1">
    <property type="nucleotide sequence ID" value="XM_019633767.1"/>
</dbReference>
<comment type="similarity">
    <text evidence="1">Belongs to the short-chain dehydrogenases/reductases (SDR) family.</text>
</comment>
<protein>
    <submittedName>
        <fullName evidence="6">Dihydropteridine reductase-like</fullName>
    </submittedName>
</protein>
<dbReference type="PANTHER" id="PTHR15104:SF0">
    <property type="entry name" value="DIHYDROPTERIDINE REDUCTASE"/>
    <property type="match status" value="1"/>
</dbReference>
<dbReference type="GO" id="GO:0070402">
    <property type="term" value="F:NADPH binding"/>
    <property type="evidence" value="ECO:0007669"/>
    <property type="project" value="TreeGrafter"/>
</dbReference>
<dbReference type="AlphaFoldDB" id="A0A8B7QMA3"/>
<dbReference type="PANTHER" id="PTHR15104">
    <property type="entry name" value="DIHYDROPTERIDINE REDUCTASE"/>
    <property type="match status" value="1"/>
</dbReference>
<dbReference type="KEGG" id="hai:109377429"/>
<dbReference type="InterPro" id="IPR036291">
    <property type="entry name" value="NAD(P)-bd_dom_sf"/>
</dbReference>
<proteinExistence type="inferred from homology"/>
<dbReference type="SUPFAM" id="SSF51735">
    <property type="entry name" value="NAD(P)-binding Rossmann-fold domains"/>
    <property type="match status" value="1"/>
</dbReference>
<sequence length="168" mass="18186">MAAAAGEARRVLVYGGRGALGSRCVQAFRARNWVPTCLFFPASPGPWHGCLGTHRWRPVVTDPFSPHFPGMIGYGMAKGAVHQLCQSLAGKNSGMPARAAAIAVLPVTLDTPMNRKAMPEADFSSWTPLEFLVETFHDWITEKNRPSSGSLIQVVTAEGKTELTPAYF</sequence>
<dbReference type="Proteomes" id="UP000694851">
    <property type="component" value="Unplaced"/>
</dbReference>
<dbReference type="GO" id="GO:0006729">
    <property type="term" value="P:tetrahydrobiopterin biosynthetic process"/>
    <property type="evidence" value="ECO:0007669"/>
    <property type="project" value="TreeGrafter"/>
</dbReference>
<dbReference type="GO" id="GO:0004155">
    <property type="term" value="F:6,7-dihydropteridine reductase activity"/>
    <property type="evidence" value="ECO:0007669"/>
    <property type="project" value="TreeGrafter"/>
</dbReference>
<reference evidence="6" key="1">
    <citation type="submission" date="2025-08" db="UniProtKB">
        <authorList>
            <consortium name="RefSeq"/>
        </authorList>
    </citation>
    <scope>IDENTIFICATION</scope>
    <source>
        <tissue evidence="6">Muscle</tissue>
    </source>
</reference>
<name>A0A8B7QMA3_HIPAR</name>
<dbReference type="GO" id="GO:0006559">
    <property type="term" value="P:L-phenylalanine catabolic process"/>
    <property type="evidence" value="ECO:0007669"/>
    <property type="project" value="TreeGrafter"/>
</dbReference>
<keyword evidence="5" id="KW-1185">Reference proteome</keyword>
<dbReference type="Gene3D" id="3.40.50.720">
    <property type="entry name" value="NAD(P)-binding Rossmann-like Domain"/>
    <property type="match status" value="1"/>
</dbReference>
<gene>
    <name evidence="6" type="primary">LOC109377429</name>
</gene>
<evidence type="ECO:0000256" key="3">
    <source>
        <dbReference type="ARBA" id="ARBA00022857"/>
    </source>
</evidence>
<dbReference type="GeneID" id="109377429"/>
<evidence type="ECO:0000313" key="5">
    <source>
        <dbReference type="Proteomes" id="UP000694851"/>
    </source>
</evidence>
<dbReference type="GO" id="GO:0005737">
    <property type="term" value="C:cytoplasm"/>
    <property type="evidence" value="ECO:0007669"/>
    <property type="project" value="TreeGrafter"/>
</dbReference>
<evidence type="ECO:0000256" key="2">
    <source>
        <dbReference type="ARBA" id="ARBA00011738"/>
    </source>
</evidence>
<keyword evidence="3" id="KW-0521">NADP</keyword>
<dbReference type="OrthoDB" id="1204at2759"/>
<dbReference type="GO" id="GO:0070404">
    <property type="term" value="F:NADH binding"/>
    <property type="evidence" value="ECO:0007669"/>
    <property type="project" value="TreeGrafter"/>
</dbReference>
<accession>A0A8B7QMA3</accession>
<evidence type="ECO:0000313" key="6">
    <source>
        <dbReference type="RefSeq" id="XP_019489312.1"/>
    </source>
</evidence>
<comment type="subunit">
    <text evidence="2">Homodimer.</text>
</comment>
<keyword evidence="4" id="KW-0560">Oxidoreductase</keyword>
<organism evidence="5 6">
    <name type="scientific">Hipposideros armiger</name>
    <name type="common">Great Himalayan leaf-nosed bat</name>
    <dbReference type="NCBI Taxonomy" id="186990"/>
    <lineage>
        <taxon>Eukaryota</taxon>
        <taxon>Metazoa</taxon>
        <taxon>Chordata</taxon>
        <taxon>Craniata</taxon>
        <taxon>Vertebrata</taxon>
        <taxon>Euteleostomi</taxon>
        <taxon>Mammalia</taxon>
        <taxon>Eutheria</taxon>
        <taxon>Laurasiatheria</taxon>
        <taxon>Chiroptera</taxon>
        <taxon>Yinpterochiroptera</taxon>
        <taxon>Rhinolophoidea</taxon>
        <taxon>Hipposideridae</taxon>
        <taxon>Hipposideros</taxon>
    </lineage>
</organism>
<evidence type="ECO:0000256" key="4">
    <source>
        <dbReference type="ARBA" id="ARBA00023002"/>
    </source>
</evidence>